<keyword evidence="3" id="KW-1017">Isopeptide bond</keyword>
<evidence type="ECO:0000256" key="3">
    <source>
        <dbReference type="ARBA" id="ARBA00022499"/>
    </source>
</evidence>
<proteinExistence type="inferred from homology"/>
<comment type="caution">
    <text evidence="5">The sequence shown here is derived from an EMBL/GenBank/DDBJ whole genome shotgun (WGS) entry which is preliminary data.</text>
</comment>
<evidence type="ECO:0000256" key="4">
    <source>
        <dbReference type="ARBA" id="ARBA00022786"/>
    </source>
</evidence>
<evidence type="ECO:0000313" key="6">
    <source>
        <dbReference type="Proteomes" id="UP000494165"/>
    </source>
</evidence>
<dbReference type="OrthoDB" id="284357at2759"/>
<evidence type="ECO:0000256" key="2">
    <source>
        <dbReference type="ARBA" id="ARBA00015319"/>
    </source>
</evidence>
<dbReference type="GO" id="GO:1990592">
    <property type="term" value="P:protein K69-linked ufmylation"/>
    <property type="evidence" value="ECO:0007669"/>
    <property type="project" value="TreeGrafter"/>
</dbReference>
<accession>A0A8S1DGG1</accession>
<dbReference type="PANTHER" id="PTHR15825:SF0">
    <property type="entry name" value="UBIQUITIN-FOLD MODIFIER 1"/>
    <property type="match status" value="1"/>
</dbReference>
<dbReference type="Gene3D" id="3.10.20.90">
    <property type="entry name" value="Phosphatidylinositol 3-kinase Catalytic Subunit, Chain A, domain 1"/>
    <property type="match status" value="1"/>
</dbReference>
<keyword evidence="6" id="KW-1185">Reference proteome</keyword>
<dbReference type="GO" id="GO:0005737">
    <property type="term" value="C:cytoplasm"/>
    <property type="evidence" value="ECO:0007669"/>
    <property type="project" value="TreeGrafter"/>
</dbReference>
<dbReference type="EMBL" id="CADEPI010000194">
    <property type="protein sequence ID" value="CAB3379731.1"/>
    <property type="molecule type" value="Genomic_DNA"/>
</dbReference>
<evidence type="ECO:0000313" key="5">
    <source>
        <dbReference type="EMBL" id="CAB3379731.1"/>
    </source>
</evidence>
<name>A0A8S1DGG1_9INSE</name>
<organism evidence="5 6">
    <name type="scientific">Cloeon dipterum</name>
    <dbReference type="NCBI Taxonomy" id="197152"/>
    <lineage>
        <taxon>Eukaryota</taxon>
        <taxon>Metazoa</taxon>
        <taxon>Ecdysozoa</taxon>
        <taxon>Arthropoda</taxon>
        <taxon>Hexapoda</taxon>
        <taxon>Insecta</taxon>
        <taxon>Pterygota</taxon>
        <taxon>Palaeoptera</taxon>
        <taxon>Ephemeroptera</taxon>
        <taxon>Pisciforma</taxon>
        <taxon>Baetidae</taxon>
        <taxon>Cloeon</taxon>
    </lineage>
</organism>
<sequence>MECLFDGCDNFVRYLNNKKWIEESDDPDGAIRKSFQWASFTEAMYSRLEAEDKVDEFAVKYGAWRDAMSLPKLKYAGLKSACDELLTTILVDNMSDRYVVQTALDAYLEQCGEERTGKFLTRFSAECLLLKLFTNFIVVDGNYEDAETQGRLYKAVWYDAILRMLPQEATSGEDRWKEHIAQLMRSSKGVETLIFLSIMRDENIAKVSSMVIDRFHLNLACDTVPVEGAVASFWQNFIRCDKTLLLLMFQNHSDFFEEFFEFFLMFANELRFDDVQQSWTADNWLEFADVVTLIQALTTLSVPENTPFTAVIKFAAEEFKVPPATSAILTDDGIGLNPQQTAGDVFLKHGSELRLIPRDRVGSSLSR</sequence>
<protein>
    <recommendedName>
        <fullName evidence="2">Ubiquitin-fold modifier 1</fullName>
    </recommendedName>
</protein>
<dbReference type="SUPFAM" id="SSF54236">
    <property type="entry name" value="Ubiquitin-like"/>
    <property type="match status" value="1"/>
</dbReference>
<dbReference type="Proteomes" id="UP000494165">
    <property type="component" value="Unassembled WGS sequence"/>
</dbReference>
<comment type="similarity">
    <text evidence="1">Belongs to the UFM1 family.</text>
</comment>
<evidence type="ECO:0000256" key="1">
    <source>
        <dbReference type="ARBA" id="ARBA00010230"/>
    </source>
</evidence>
<reference evidence="5 6" key="1">
    <citation type="submission" date="2020-04" db="EMBL/GenBank/DDBJ databases">
        <authorList>
            <person name="Alioto T."/>
            <person name="Alioto T."/>
            <person name="Gomez Garrido J."/>
        </authorList>
    </citation>
    <scope>NUCLEOTIDE SEQUENCE [LARGE SCALE GENOMIC DNA]</scope>
</reference>
<gene>
    <name evidence="5" type="ORF">CLODIP_2_CD01983</name>
</gene>
<dbReference type="Pfam" id="PF03671">
    <property type="entry name" value="Ufm1"/>
    <property type="match status" value="1"/>
</dbReference>
<dbReference type="CDD" id="cd01766">
    <property type="entry name" value="Ubl_UFM1"/>
    <property type="match status" value="1"/>
</dbReference>
<keyword evidence="4" id="KW-0833">Ubl conjugation pathway</keyword>
<dbReference type="AlphaFoldDB" id="A0A8S1DGG1"/>
<dbReference type="InterPro" id="IPR005375">
    <property type="entry name" value="UFM1"/>
</dbReference>
<dbReference type="InterPro" id="IPR029071">
    <property type="entry name" value="Ubiquitin-like_domsf"/>
</dbReference>
<dbReference type="GO" id="GO:0005634">
    <property type="term" value="C:nucleus"/>
    <property type="evidence" value="ECO:0007669"/>
    <property type="project" value="TreeGrafter"/>
</dbReference>
<dbReference type="PANTHER" id="PTHR15825">
    <property type="entry name" value="UBIQUITIN-FOLD MODIFIER 1"/>
    <property type="match status" value="1"/>
</dbReference>